<reference evidence="1" key="1">
    <citation type="submission" date="2018-06" db="EMBL/GenBank/DDBJ databases">
        <authorList>
            <person name="Zhirakovskaya E."/>
        </authorList>
    </citation>
    <scope>NUCLEOTIDE SEQUENCE</scope>
</reference>
<gene>
    <name evidence="1" type="ORF">MNBD_UNCLBAC01-2021</name>
</gene>
<dbReference type="Pfam" id="PF09720">
    <property type="entry name" value="Unstab_antitox"/>
    <property type="match status" value="1"/>
</dbReference>
<organism evidence="1">
    <name type="scientific">hydrothermal vent metagenome</name>
    <dbReference type="NCBI Taxonomy" id="652676"/>
    <lineage>
        <taxon>unclassified sequences</taxon>
        <taxon>metagenomes</taxon>
        <taxon>ecological metagenomes</taxon>
    </lineage>
</organism>
<name>A0A3B1D5R1_9ZZZZ</name>
<protein>
    <recommendedName>
        <fullName evidence="2">Addiction module protein</fullName>
    </recommendedName>
</protein>
<evidence type="ECO:0008006" key="2">
    <source>
        <dbReference type="Google" id="ProtNLM"/>
    </source>
</evidence>
<dbReference type="AlphaFoldDB" id="A0A3B1D5R1"/>
<dbReference type="NCBIfam" id="TIGR02574">
    <property type="entry name" value="stabl_TIGR02574"/>
    <property type="match status" value="1"/>
</dbReference>
<evidence type="ECO:0000313" key="1">
    <source>
        <dbReference type="EMBL" id="VAX38236.1"/>
    </source>
</evidence>
<dbReference type="EMBL" id="UOGJ01000153">
    <property type="protein sequence ID" value="VAX38236.1"/>
    <property type="molecule type" value="Genomic_DNA"/>
</dbReference>
<dbReference type="InterPro" id="IPR013406">
    <property type="entry name" value="CHP02574_addiction_mod"/>
</dbReference>
<proteinExistence type="predicted"/>
<accession>A0A3B1D5R1</accession>
<sequence>MSTETLISEALYLKPAERFIVIEALIKSLDVPDPQIEKSWAIEAEKRLEAYKAGKLKTVSFEDMFGKN</sequence>